<feature type="domain" description="Pyrrolo-quinoline quinone repeat" evidence="3">
    <location>
        <begin position="76"/>
        <end position="221"/>
    </location>
</feature>
<comment type="caution">
    <text evidence="4">The sequence shown here is derived from an EMBL/GenBank/DDBJ whole genome shotgun (WGS) entry which is preliminary data.</text>
</comment>
<dbReference type="InterPro" id="IPR002372">
    <property type="entry name" value="PQQ_rpt_dom"/>
</dbReference>
<protein>
    <submittedName>
        <fullName evidence="4">PQQ-binding-like beta-propeller repeat protein</fullName>
    </submittedName>
</protein>
<feature type="region of interest" description="Disordered" evidence="1">
    <location>
        <begin position="29"/>
        <end position="59"/>
    </location>
</feature>
<reference evidence="4 5" key="1">
    <citation type="submission" date="2023-01" db="EMBL/GenBank/DDBJ databases">
        <title>Draft genome sequence of Nocardiopsis sp. RSe5-2 isolated from halophytes.</title>
        <authorList>
            <person name="Duangmal K."/>
            <person name="Chantavorakit T."/>
        </authorList>
    </citation>
    <scope>NUCLEOTIDE SEQUENCE [LARGE SCALE GENOMIC DNA]</scope>
    <source>
        <strain evidence="4 5">RSe5-2</strain>
    </source>
</reference>
<dbReference type="InterPro" id="IPR015943">
    <property type="entry name" value="WD40/YVTN_repeat-like_dom_sf"/>
</dbReference>
<evidence type="ECO:0000259" key="3">
    <source>
        <dbReference type="Pfam" id="PF13360"/>
    </source>
</evidence>
<dbReference type="SUPFAM" id="SSF50998">
    <property type="entry name" value="Quinoprotein alcohol dehydrogenase-like"/>
    <property type="match status" value="1"/>
</dbReference>
<name>A0ABT4U078_9ACTN</name>
<organism evidence="4 5">
    <name type="scientific">Nocardiopsis endophytica</name>
    <dbReference type="NCBI Taxonomy" id="3018445"/>
    <lineage>
        <taxon>Bacteria</taxon>
        <taxon>Bacillati</taxon>
        <taxon>Actinomycetota</taxon>
        <taxon>Actinomycetes</taxon>
        <taxon>Streptosporangiales</taxon>
        <taxon>Nocardiopsidaceae</taxon>
        <taxon>Nocardiopsis</taxon>
    </lineage>
</organism>
<evidence type="ECO:0000256" key="2">
    <source>
        <dbReference type="SAM" id="SignalP"/>
    </source>
</evidence>
<dbReference type="EMBL" id="JAQFWQ010000010">
    <property type="protein sequence ID" value="MDA2810081.1"/>
    <property type="molecule type" value="Genomic_DNA"/>
</dbReference>
<evidence type="ECO:0000313" key="4">
    <source>
        <dbReference type="EMBL" id="MDA2810081.1"/>
    </source>
</evidence>
<feature type="signal peptide" evidence="2">
    <location>
        <begin position="1"/>
        <end position="25"/>
    </location>
</feature>
<dbReference type="Pfam" id="PF13360">
    <property type="entry name" value="PQQ_2"/>
    <property type="match status" value="1"/>
</dbReference>
<dbReference type="Gene3D" id="2.130.10.10">
    <property type="entry name" value="YVTN repeat-like/Quinoprotein amine dehydrogenase"/>
    <property type="match status" value="1"/>
</dbReference>
<proteinExistence type="predicted"/>
<gene>
    <name evidence="4" type="ORF">O4J56_05475</name>
</gene>
<dbReference type="RefSeq" id="WP_270684034.1">
    <property type="nucleotide sequence ID" value="NZ_JAQFWQ010000010.1"/>
</dbReference>
<dbReference type="SMART" id="SM00564">
    <property type="entry name" value="PQQ"/>
    <property type="match status" value="3"/>
</dbReference>
<dbReference type="Proteomes" id="UP001527866">
    <property type="component" value="Unassembled WGS sequence"/>
</dbReference>
<dbReference type="InterPro" id="IPR011047">
    <property type="entry name" value="Quinoprotein_ADH-like_sf"/>
</dbReference>
<dbReference type="InterPro" id="IPR018391">
    <property type="entry name" value="PQQ_b-propeller_rpt"/>
</dbReference>
<accession>A0ABT4U078</accession>
<evidence type="ECO:0000313" key="5">
    <source>
        <dbReference type="Proteomes" id="UP001527866"/>
    </source>
</evidence>
<keyword evidence="2" id="KW-0732">Signal</keyword>
<sequence length="435" mass="45144">MQTGEPPRQPTRRFAPLLAALAVLAAPACTGPAADGPGGTAEQQGAEHRVFDPPTEFDTGRGFEVDLGADSRDQGRALRPAMDGGTVYYGDEDGLHAVDAEGGRELWSVPTRQPVVDTRADSAVLAEIDGRAVVVGAFETRNPGRSGAVRQERLEVLVADARNGALLWQAEHIPDGPPPDPADVFAVGADDDAVVVSYGTAVAFSPGDGGLLWTDPGMRPEALTEGAVVGWSVPGAAGDAGTDGAAGVLTAAGSADGAHRWSLWEAESGQGATAPRPLRISPMDGSRLLVGRETPPETGAEPAPEWAVVDAAAGEVAYWTERLRDQVCRYDQQSMLVCWNGGRTSPEVDVYTAEGGDRLWNDPGFGGGVPTGIRGVWHGVVYTDKGLNGGSPGIYSLDFQNDLELDPGTAPDLTDGVVGLRFAEDGTATAYPAVA</sequence>
<evidence type="ECO:0000256" key="1">
    <source>
        <dbReference type="SAM" id="MobiDB-lite"/>
    </source>
</evidence>
<keyword evidence="5" id="KW-1185">Reference proteome</keyword>
<feature type="chain" id="PRO_5047451841" evidence="2">
    <location>
        <begin position="26"/>
        <end position="435"/>
    </location>
</feature>